<feature type="compositionally biased region" description="Polar residues" evidence="1">
    <location>
        <begin position="651"/>
        <end position="662"/>
    </location>
</feature>
<feature type="compositionally biased region" description="Low complexity" evidence="1">
    <location>
        <begin position="549"/>
        <end position="563"/>
    </location>
</feature>
<feature type="region of interest" description="Disordered" evidence="1">
    <location>
        <begin position="145"/>
        <end position="181"/>
    </location>
</feature>
<organism evidence="2 3">
    <name type="scientific">Maudiozyma exigua</name>
    <name type="common">Yeast</name>
    <name type="synonym">Kazachstania exigua</name>
    <dbReference type="NCBI Taxonomy" id="34358"/>
    <lineage>
        <taxon>Eukaryota</taxon>
        <taxon>Fungi</taxon>
        <taxon>Dikarya</taxon>
        <taxon>Ascomycota</taxon>
        <taxon>Saccharomycotina</taxon>
        <taxon>Saccharomycetes</taxon>
        <taxon>Saccharomycetales</taxon>
        <taxon>Saccharomycetaceae</taxon>
        <taxon>Maudiozyma</taxon>
    </lineage>
</organism>
<proteinExistence type="predicted"/>
<feature type="compositionally biased region" description="Low complexity" evidence="1">
    <location>
        <begin position="159"/>
        <end position="181"/>
    </location>
</feature>
<evidence type="ECO:0000313" key="3">
    <source>
        <dbReference type="Proteomes" id="UP000750334"/>
    </source>
</evidence>
<dbReference type="OrthoDB" id="774557at2759"/>
<gene>
    <name evidence="2" type="ORF">C6P45_002205</name>
</gene>
<sequence length="662" mass="74898">MNNHHNSISMNGSQAYNFADIENGFVQDIDGTAHWQMENSNNSTAKNTQRNAVSGPSNNNNNENNVLNGRHSSFTMNDSINNSVEHVNINSNVIPQQESFQYSGNPMKQQHSIPQQINTMNNNNMNNRYNANNTKDLDVSIDMSKQHSNNQHIPSADPSSQAQQFQSNNNSNKSKRQYSNNNKNKGVIETMINNFQTQPGFSGHRNKIPTPLNVGPKSQYSQDNSNNTSSINVNGSVPYGPPVMMAPVTVFPYCIRKYMANMAAIKFHDMIDMINLSVGRITQPGYWQRCMKEVFTQDAIIRYSKTSTTEIRQFDFLVPLVPILFVTLGRLGVVRIEVLTQQLKTELISDGTIFFDCPRCTFTYHYPDGSYITHFVQLKGLFNSDLKVKWGDLHMHSFVPGIEWNSLESLISNNFANFDIFKELGNGTSNTQDDTKVKNEEKGNNTKKRRKPEIKSENDMLDNNSDSKGTFPPNFEAITQLRSHFSVFRNVSVFGSQEGLMRVMQVSTVMSSLRNLWMYQKLHKIDSPLAAMSEYVKRYKQNIKVPFNQQNRPFYPQPQQQQQHRATHTPVSNKFVQQEREISALNQTRMGSNGNIKTSMTPVNSMSAFSHDVAKLQASSMSSGQTSEGRPLTKKRRTSCISPRSRGTPGSVASSYDYSPNE</sequence>
<evidence type="ECO:0008006" key="4">
    <source>
        <dbReference type="Google" id="ProtNLM"/>
    </source>
</evidence>
<feature type="compositionally biased region" description="Polar residues" evidence="1">
    <location>
        <begin position="216"/>
        <end position="227"/>
    </location>
</feature>
<feature type="region of interest" description="Disordered" evidence="1">
    <location>
        <begin position="549"/>
        <end position="570"/>
    </location>
</feature>
<dbReference type="InterPro" id="IPR029005">
    <property type="entry name" value="LIM-bd/SEUSS"/>
</dbReference>
<keyword evidence="3" id="KW-1185">Reference proteome</keyword>
<dbReference type="Proteomes" id="UP000750334">
    <property type="component" value="Unassembled WGS sequence"/>
</dbReference>
<dbReference type="EMBL" id="PUHR01000215">
    <property type="protein sequence ID" value="KAG0658381.1"/>
    <property type="molecule type" value="Genomic_DNA"/>
</dbReference>
<feature type="region of interest" description="Disordered" evidence="1">
    <location>
        <begin position="39"/>
        <end position="78"/>
    </location>
</feature>
<feature type="compositionally biased region" description="Basic and acidic residues" evidence="1">
    <location>
        <begin position="433"/>
        <end position="444"/>
    </location>
</feature>
<feature type="compositionally biased region" description="Polar residues" evidence="1">
    <location>
        <begin position="39"/>
        <end position="57"/>
    </location>
</feature>
<feature type="compositionally biased region" description="Low complexity" evidence="1">
    <location>
        <begin position="58"/>
        <end position="68"/>
    </location>
</feature>
<feature type="region of interest" description="Disordered" evidence="1">
    <location>
        <begin position="429"/>
        <end position="473"/>
    </location>
</feature>
<reference evidence="2 3" key="1">
    <citation type="submission" date="2020-11" db="EMBL/GenBank/DDBJ databases">
        <title>Kefir isolates.</title>
        <authorList>
            <person name="Marcisauskas S."/>
            <person name="Kim Y."/>
            <person name="Blasche S."/>
        </authorList>
    </citation>
    <scope>NUCLEOTIDE SEQUENCE [LARGE SCALE GENOMIC DNA]</scope>
    <source>
        <strain evidence="2 3">OG2</strain>
    </source>
</reference>
<feature type="region of interest" description="Disordered" evidence="1">
    <location>
        <begin position="615"/>
        <end position="662"/>
    </location>
</feature>
<dbReference type="PANTHER" id="PTHR10378">
    <property type="entry name" value="LIM DOMAIN-BINDING PROTEIN"/>
    <property type="match status" value="1"/>
</dbReference>
<dbReference type="AlphaFoldDB" id="A0A9P6VZX5"/>
<comment type="caution">
    <text evidence="2">The sequence shown here is derived from an EMBL/GenBank/DDBJ whole genome shotgun (WGS) entry which is preliminary data.</text>
</comment>
<accession>A0A9P6VZX5</accession>
<protein>
    <recommendedName>
        <fullName evidence="4">Morphogenetic regulator of filamentous growth protein 1</fullName>
    </recommendedName>
</protein>
<feature type="region of interest" description="Disordered" evidence="1">
    <location>
        <begin position="196"/>
        <end position="227"/>
    </location>
</feature>
<feature type="compositionally biased region" description="Polar residues" evidence="1">
    <location>
        <begin position="617"/>
        <end position="628"/>
    </location>
</feature>
<dbReference type="Pfam" id="PF01803">
    <property type="entry name" value="LIM_bind"/>
    <property type="match status" value="1"/>
</dbReference>
<name>A0A9P6VZX5_MAUEX</name>
<evidence type="ECO:0000256" key="1">
    <source>
        <dbReference type="SAM" id="MobiDB-lite"/>
    </source>
</evidence>
<evidence type="ECO:0000313" key="2">
    <source>
        <dbReference type="EMBL" id="KAG0658381.1"/>
    </source>
</evidence>